<evidence type="ECO:0000256" key="1">
    <source>
        <dbReference type="ARBA" id="ARBA00006018"/>
    </source>
</evidence>
<dbReference type="HOGENOM" id="CLU_159381_1_0_11"/>
<organism evidence="3 4">
    <name type="scientific">Blastococcus saxobsidens (strain DD2)</name>
    <dbReference type="NCBI Taxonomy" id="1146883"/>
    <lineage>
        <taxon>Bacteria</taxon>
        <taxon>Bacillati</taxon>
        <taxon>Actinomycetota</taxon>
        <taxon>Actinomycetes</taxon>
        <taxon>Geodermatophilales</taxon>
        <taxon>Geodermatophilaceae</taxon>
        <taxon>Blastococcus</taxon>
    </lineage>
</organism>
<evidence type="ECO:0000256" key="2">
    <source>
        <dbReference type="SAM" id="MobiDB-lite"/>
    </source>
</evidence>
<reference evidence="4" key="2">
    <citation type="submission" date="2012-02" db="EMBL/GenBank/DDBJ databases">
        <title>Complete genome sequence of Blastococcus saxobsidens strain DD2.</title>
        <authorList>
            <person name="Genoscope."/>
        </authorList>
    </citation>
    <scope>NUCLEOTIDE SEQUENCE [LARGE SCALE GENOMIC DNA]</scope>
    <source>
        <strain evidence="4">DD2</strain>
    </source>
</reference>
<dbReference type="KEGG" id="bsd:BLASA_3058"/>
<dbReference type="GO" id="GO:1902670">
    <property type="term" value="F:carbon dioxide binding"/>
    <property type="evidence" value="ECO:0007669"/>
    <property type="project" value="TreeGrafter"/>
</dbReference>
<dbReference type="PANTHER" id="PTHR35177:SF2">
    <property type="entry name" value="HYDROGENASE MATURATION FACTOR HYBG"/>
    <property type="match status" value="1"/>
</dbReference>
<dbReference type="InterPro" id="IPR001109">
    <property type="entry name" value="Hydrogenase_HupF/HypC"/>
</dbReference>
<dbReference type="PANTHER" id="PTHR35177">
    <property type="entry name" value="HYDROGENASE MATURATION FACTOR HYBG"/>
    <property type="match status" value="1"/>
</dbReference>
<reference evidence="3 4" key="1">
    <citation type="journal article" date="2012" name="J. Bacteriol.">
        <title>Genome Sequence of Blastococcus saxobsidens DD2, a Stone-Inhabiting Bacterium.</title>
        <authorList>
            <person name="Chouaia B."/>
            <person name="Crotti E."/>
            <person name="Brusetti L."/>
            <person name="Daffonchio D."/>
            <person name="Essoussi I."/>
            <person name="Nouioui I."/>
            <person name="Sbissi I."/>
            <person name="Ghodhbane-Gtari F."/>
            <person name="Gtari M."/>
            <person name="Vacherie B."/>
            <person name="Barbe V."/>
            <person name="Medigue C."/>
            <person name="Gury J."/>
            <person name="Pujic P."/>
            <person name="Normand P."/>
        </authorList>
    </citation>
    <scope>NUCLEOTIDE SEQUENCE [LARGE SCALE GENOMIC DNA]</scope>
    <source>
        <strain evidence="3 4">DD2</strain>
    </source>
</reference>
<dbReference type="AlphaFoldDB" id="H6RNI2"/>
<protein>
    <submittedName>
        <fullName evidence="3">Hydrogenase expression/formation protein</fullName>
    </submittedName>
</protein>
<dbReference type="eggNOG" id="COG0298">
    <property type="taxonomic scope" value="Bacteria"/>
</dbReference>
<dbReference type="SUPFAM" id="SSF159127">
    <property type="entry name" value="HupF/HypC-like"/>
    <property type="match status" value="1"/>
</dbReference>
<dbReference type="STRING" id="1146883.BLASA_3058"/>
<dbReference type="Pfam" id="PF01455">
    <property type="entry name" value="HupF_HypC"/>
    <property type="match status" value="1"/>
</dbReference>
<feature type="region of interest" description="Disordered" evidence="2">
    <location>
        <begin position="67"/>
        <end position="86"/>
    </location>
</feature>
<name>H6RNI2_BLASD</name>
<dbReference type="Gene3D" id="2.30.30.140">
    <property type="match status" value="1"/>
</dbReference>
<dbReference type="GO" id="GO:0051604">
    <property type="term" value="P:protein maturation"/>
    <property type="evidence" value="ECO:0007669"/>
    <property type="project" value="TreeGrafter"/>
</dbReference>
<evidence type="ECO:0000313" key="4">
    <source>
        <dbReference type="Proteomes" id="UP000007517"/>
    </source>
</evidence>
<sequence>MADVDVRGVRREACLVYVADASVGDWVVVHLGMALRQLDETSALETLAVLEELGALDEFGAVDAALADGVPSPPTGVPADERRTPW</sequence>
<dbReference type="EMBL" id="FO117623">
    <property type="protein sequence ID" value="CCG03929.1"/>
    <property type="molecule type" value="Genomic_DNA"/>
</dbReference>
<comment type="similarity">
    <text evidence="1">Belongs to the HupF/HypC family.</text>
</comment>
<accession>H6RNI2</accession>
<dbReference type="Proteomes" id="UP000007517">
    <property type="component" value="Chromosome"/>
</dbReference>
<proteinExistence type="inferred from homology"/>
<evidence type="ECO:0000313" key="3">
    <source>
        <dbReference type="EMBL" id="CCG03929.1"/>
    </source>
</evidence>
<dbReference type="GO" id="GO:0005506">
    <property type="term" value="F:iron ion binding"/>
    <property type="evidence" value="ECO:0007669"/>
    <property type="project" value="TreeGrafter"/>
</dbReference>
<gene>
    <name evidence="3" type="primary">hypC</name>
    <name evidence="3" type="ordered locus">BLASA_3058</name>
</gene>
<dbReference type="PRINTS" id="PR00445">
    <property type="entry name" value="HUPFHYPC"/>
</dbReference>
<dbReference type="NCBIfam" id="TIGR00074">
    <property type="entry name" value="hypC_hupF"/>
    <property type="match status" value="1"/>
</dbReference>
<keyword evidence="4" id="KW-1185">Reference proteome</keyword>